<evidence type="ECO:0000259" key="5">
    <source>
        <dbReference type="PROSITE" id="PS50931"/>
    </source>
</evidence>
<dbReference type="Gene3D" id="3.40.190.290">
    <property type="match status" value="1"/>
</dbReference>
<dbReference type="CDD" id="cd08472">
    <property type="entry name" value="PBP2_CrgA_like_3"/>
    <property type="match status" value="1"/>
</dbReference>
<keyword evidence="3" id="KW-0238">DNA-binding</keyword>
<keyword evidence="4" id="KW-0804">Transcription</keyword>
<evidence type="ECO:0000313" key="7">
    <source>
        <dbReference type="Proteomes" id="UP001293718"/>
    </source>
</evidence>
<keyword evidence="7" id="KW-1185">Reference proteome</keyword>
<dbReference type="InterPro" id="IPR058163">
    <property type="entry name" value="LysR-type_TF_proteobact-type"/>
</dbReference>
<evidence type="ECO:0000256" key="4">
    <source>
        <dbReference type="ARBA" id="ARBA00023163"/>
    </source>
</evidence>
<dbReference type="Gene3D" id="1.10.10.10">
    <property type="entry name" value="Winged helix-like DNA-binding domain superfamily/Winged helix DNA-binding domain"/>
    <property type="match status" value="1"/>
</dbReference>
<dbReference type="Pfam" id="PF00126">
    <property type="entry name" value="HTH_1"/>
    <property type="match status" value="1"/>
</dbReference>
<dbReference type="InterPro" id="IPR036390">
    <property type="entry name" value="WH_DNA-bd_sf"/>
</dbReference>
<dbReference type="PROSITE" id="PS50931">
    <property type="entry name" value="HTH_LYSR"/>
    <property type="match status" value="1"/>
</dbReference>
<dbReference type="SUPFAM" id="SSF53850">
    <property type="entry name" value="Periplasmic binding protein-like II"/>
    <property type="match status" value="1"/>
</dbReference>
<organism evidence="6 7">
    <name type="scientific">Azohydromonas lata</name>
    <dbReference type="NCBI Taxonomy" id="45677"/>
    <lineage>
        <taxon>Bacteria</taxon>
        <taxon>Pseudomonadati</taxon>
        <taxon>Pseudomonadota</taxon>
        <taxon>Betaproteobacteria</taxon>
        <taxon>Burkholderiales</taxon>
        <taxon>Sphaerotilaceae</taxon>
        <taxon>Azohydromonas</taxon>
    </lineage>
</organism>
<dbReference type="SUPFAM" id="SSF46785">
    <property type="entry name" value="Winged helix' DNA-binding domain"/>
    <property type="match status" value="1"/>
</dbReference>
<comment type="caution">
    <text evidence="6">The sequence shown here is derived from an EMBL/GenBank/DDBJ whole genome shotgun (WGS) entry which is preliminary data.</text>
</comment>
<accession>A0ABU5IND3</accession>
<protein>
    <submittedName>
        <fullName evidence="6">LysR family transcriptional regulator</fullName>
    </submittedName>
</protein>
<dbReference type="Proteomes" id="UP001293718">
    <property type="component" value="Unassembled WGS sequence"/>
</dbReference>
<keyword evidence="2" id="KW-0805">Transcription regulation</keyword>
<feature type="domain" description="HTH lysR-type" evidence="5">
    <location>
        <begin position="8"/>
        <end position="65"/>
    </location>
</feature>
<dbReference type="Pfam" id="PF03466">
    <property type="entry name" value="LysR_substrate"/>
    <property type="match status" value="1"/>
</dbReference>
<dbReference type="PANTHER" id="PTHR30537:SF72">
    <property type="entry name" value="LYSR FAMILY TRANSCRIPTIONAL REGULATOR"/>
    <property type="match status" value="1"/>
</dbReference>
<evidence type="ECO:0000256" key="3">
    <source>
        <dbReference type="ARBA" id="ARBA00023125"/>
    </source>
</evidence>
<dbReference type="InterPro" id="IPR005119">
    <property type="entry name" value="LysR_subst-bd"/>
</dbReference>
<evidence type="ECO:0000256" key="1">
    <source>
        <dbReference type="ARBA" id="ARBA00009437"/>
    </source>
</evidence>
<evidence type="ECO:0000256" key="2">
    <source>
        <dbReference type="ARBA" id="ARBA00023015"/>
    </source>
</evidence>
<dbReference type="EMBL" id="JAXOJX010000067">
    <property type="protein sequence ID" value="MDZ5460390.1"/>
    <property type="molecule type" value="Genomic_DNA"/>
</dbReference>
<proteinExistence type="inferred from homology"/>
<dbReference type="RefSeq" id="WP_322467858.1">
    <property type="nucleotide sequence ID" value="NZ_JAXOJX010000067.1"/>
</dbReference>
<name>A0ABU5IND3_9BURK</name>
<evidence type="ECO:0000313" key="6">
    <source>
        <dbReference type="EMBL" id="MDZ5460390.1"/>
    </source>
</evidence>
<comment type="similarity">
    <text evidence="1">Belongs to the LysR transcriptional regulatory family.</text>
</comment>
<dbReference type="InterPro" id="IPR036388">
    <property type="entry name" value="WH-like_DNA-bd_sf"/>
</dbReference>
<sequence length="320" mass="35013">MTNNSEPLPLDVVQVFMRVAESASFTRAAELMGMPRTSVSAAVQRLEALLGARLLHRTTRRVQLTPDGEAFVQRARELLADAEELRQLFQYGPAALQGRLRVDMPVGMARNLVLPRLPQFLQAHPALQIELSSTDRRVDLVGEGFDCVLRVGPLTDSSLLARPLGRLPLINCASPAYVRAFGVPQSLHDLATHRLIHYLPGLGARSPGFEYLDESGQTRLVPMAGALTVNNSEAYLHGCLAGLGIIQAPEPAMRPWMDRGELVEVLPDFRPAPMPVSLLYAHRRLPRRVQAFMDWLQDIMAPYLSSGTAAPGAFSATAPG</sequence>
<dbReference type="InterPro" id="IPR000847">
    <property type="entry name" value="LysR_HTH_N"/>
</dbReference>
<gene>
    <name evidence="6" type="ORF">SM757_27795</name>
</gene>
<reference evidence="6 7" key="1">
    <citation type="submission" date="2023-11" db="EMBL/GenBank/DDBJ databases">
        <title>Draft genome of Azohydromonas lata strain H1 (DSM1123), a polyhydroxyalkanoate producer.</title>
        <authorList>
            <person name="Traversa D."/>
            <person name="D'Addabbo P."/>
            <person name="Pazzani C."/>
            <person name="Manzari C."/>
            <person name="Chiara M."/>
            <person name="Scrascia M."/>
        </authorList>
    </citation>
    <scope>NUCLEOTIDE SEQUENCE [LARGE SCALE GENOMIC DNA]</scope>
    <source>
        <strain evidence="6 7">H1</strain>
    </source>
</reference>
<dbReference type="PANTHER" id="PTHR30537">
    <property type="entry name" value="HTH-TYPE TRANSCRIPTIONAL REGULATOR"/>
    <property type="match status" value="1"/>
</dbReference>